<evidence type="ECO:0000256" key="1">
    <source>
        <dbReference type="SAM" id="MobiDB-lite"/>
    </source>
</evidence>
<name>A0A0A9DAJ2_ARUDO</name>
<accession>A0A0A9DAJ2</accession>
<dbReference type="AlphaFoldDB" id="A0A0A9DAJ2"/>
<feature type="region of interest" description="Disordered" evidence="1">
    <location>
        <begin position="55"/>
        <end position="81"/>
    </location>
</feature>
<proteinExistence type="predicted"/>
<sequence length="81" mass="8854">MESLKNKPLVDGNPVVQATAMAICDQRSFQPHLINQNSAPTTLSHYTQVLHCTPGQEPRRHAKRARRRSGTGGIPKLAVAV</sequence>
<reference evidence="2" key="2">
    <citation type="journal article" date="2015" name="Data Brief">
        <title>Shoot transcriptome of the giant reed, Arundo donax.</title>
        <authorList>
            <person name="Barrero R.A."/>
            <person name="Guerrero F.D."/>
            <person name="Moolhuijzen P."/>
            <person name="Goolsby J.A."/>
            <person name="Tidwell J."/>
            <person name="Bellgard S.E."/>
            <person name="Bellgard M.I."/>
        </authorList>
    </citation>
    <scope>NUCLEOTIDE SEQUENCE</scope>
    <source>
        <tissue evidence="2">Shoot tissue taken approximately 20 cm above the soil surface</tissue>
    </source>
</reference>
<feature type="compositionally biased region" description="Basic residues" evidence="1">
    <location>
        <begin position="60"/>
        <end position="69"/>
    </location>
</feature>
<dbReference type="EMBL" id="GBRH01215240">
    <property type="protein sequence ID" value="JAD82655.1"/>
    <property type="molecule type" value="Transcribed_RNA"/>
</dbReference>
<reference evidence="2" key="1">
    <citation type="submission" date="2014-09" db="EMBL/GenBank/DDBJ databases">
        <authorList>
            <person name="Magalhaes I.L.F."/>
            <person name="Oliveira U."/>
            <person name="Santos F.R."/>
            <person name="Vidigal T.H.D.A."/>
            <person name="Brescovit A.D."/>
            <person name="Santos A.J."/>
        </authorList>
    </citation>
    <scope>NUCLEOTIDE SEQUENCE</scope>
    <source>
        <tissue evidence="2">Shoot tissue taken approximately 20 cm above the soil surface</tissue>
    </source>
</reference>
<evidence type="ECO:0000313" key="2">
    <source>
        <dbReference type="EMBL" id="JAD82655.1"/>
    </source>
</evidence>
<organism evidence="2">
    <name type="scientific">Arundo donax</name>
    <name type="common">Giant reed</name>
    <name type="synonym">Donax arundinaceus</name>
    <dbReference type="NCBI Taxonomy" id="35708"/>
    <lineage>
        <taxon>Eukaryota</taxon>
        <taxon>Viridiplantae</taxon>
        <taxon>Streptophyta</taxon>
        <taxon>Embryophyta</taxon>
        <taxon>Tracheophyta</taxon>
        <taxon>Spermatophyta</taxon>
        <taxon>Magnoliopsida</taxon>
        <taxon>Liliopsida</taxon>
        <taxon>Poales</taxon>
        <taxon>Poaceae</taxon>
        <taxon>PACMAD clade</taxon>
        <taxon>Arundinoideae</taxon>
        <taxon>Arundineae</taxon>
        <taxon>Arundo</taxon>
    </lineage>
</organism>
<protein>
    <submittedName>
        <fullName evidence="2">Uncharacterized protein</fullName>
    </submittedName>
</protein>